<evidence type="ECO:0000256" key="2">
    <source>
        <dbReference type="ARBA" id="ARBA00022793"/>
    </source>
</evidence>
<gene>
    <name evidence="6" type="ORF">KUTeg_015676</name>
</gene>
<dbReference type="PANTHER" id="PTHR43078">
    <property type="entry name" value="UDP-GLUCURONIC ACID DECARBOXYLASE-RELATED"/>
    <property type="match status" value="1"/>
</dbReference>
<proteinExistence type="predicted"/>
<evidence type="ECO:0000256" key="4">
    <source>
        <dbReference type="ARBA" id="ARBA00023239"/>
    </source>
</evidence>
<keyword evidence="7" id="KW-1185">Reference proteome</keyword>
<dbReference type="InterPro" id="IPR036291">
    <property type="entry name" value="NAD(P)-bd_dom_sf"/>
</dbReference>
<dbReference type="InterPro" id="IPR044516">
    <property type="entry name" value="UXS-like"/>
</dbReference>
<feature type="domain" description="NAD-dependent epimerase/dehydratase" evidence="5">
    <location>
        <begin position="3"/>
        <end position="217"/>
    </location>
</feature>
<keyword evidence="3" id="KW-0520">NAD</keyword>
<evidence type="ECO:0000313" key="7">
    <source>
        <dbReference type="Proteomes" id="UP001217089"/>
    </source>
</evidence>
<dbReference type="Gene3D" id="3.40.50.720">
    <property type="entry name" value="NAD(P)-binding Rossmann-like Domain"/>
    <property type="match status" value="2"/>
</dbReference>
<reference evidence="6 7" key="1">
    <citation type="submission" date="2022-12" db="EMBL/GenBank/DDBJ databases">
        <title>Chromosome-level genome of Tegillarca granosa.</title>
        <authorList>
            <person name="Kim J."/>
        </authorList>
    </citation>
    <scope>NUCLEOTIDE SEQUENCE [LARGE SCALE GENOMIC DNA]</scope>
    <source>
        <strain evidence="6">Teg-2019</strain>
        <tissue evidence="6">Adductor muscle</tissue>
    </source>
</reference>
<keyword evidence="2" id="KW-0210">Decarboxylase</keyword>
<keyword evidence="4" id="KW-0456">Lyase</keyword>
<dbReference type="SUPFAM" id="SSF51735">
    <property type="entry name" value="NAD(P)-binding Rossmann-fold domains"/>
    <property type="match status" value="1"/>
</dbReference>
<evidence type="ECO:0000256" key="3">
    <source>
        <dbReference type="ARBA" id="ARBA00023027"/>
    </source>
</evidence>
<dbReference type="Pfam" id="PF01370">
    <property type="entry name" value="Epimerase"/>
    <property type="match status" value="1"/>
</dbReference>
<comment type="cofactor">
    <cofactor evidence="1">
        <name>NAD(+)</name>
        <dbReference type="ChEBI" id="CHEBI:57540"/>
    </cofactor>
</comment>
<comment type="caution">
    <text evidence="6">The sequence shown here is derived from an EMBL/GenBank/DDBJ whole genome shotgun (WGS) entry which is preliminary data.</text>
</comment>
<dbReference type="PANTHER" id="PTHR43078:SF6">
    <property type="entry name" value="UDP-GLUCURONIC ACID DECARBOXYLASE 1"/>
    <property type="match status" value="1"/>
</dbReference>
<accession>A0ABQ9ENG2</accession>
<evidence type="ECO:0000256" key="1">
    <source>
        <dbReference type="ARBA" id="ARBA00001911"/>
    </source>
</evidence>
<sequence length="294" mass="32942">MKILVTGGAGFIGSNLIMALLQHNHQVVSIDNYYTGKTANLSPFKDNPNFKEYSYDITIPWKDNPEATNIWGTQNLIEFTLAQKSARLLFSSTSEVYGDPHEHPQKESYHGNVNPIGIRACYDEGKRAAETFCFDSKRQFGLNVAVIRIFNTYGINMLPDDGRVVSNFIVQALKGRELTVYGDGTQTRSLCYVDDLVRGIILMMNHPQHISGPINLGNPHEQTVQELAEQILNLTGSSSKIRYLPLPSDDPKKRKPDITLAQQYLDWEPTVPVTTGLTQTISYFKNALTKTTIT</sequence>
<dbReference type="EMBL" id="JARBDR010000803">
    <property type="protein sequence ID" value="KAJ8306773.1"/>
    <property type="molecule type" value="Genomic_DNA"/>
</dbReference>
<dbReference type="Proteomes" id="UP001217089">
    <property type="component" value="Unassembled WGS sequence"/>
</dbReference>
<name>A0ABQ9ENG2_TEGGR</name>
<evidence type="ECO:0000313" key="6">
    <source>
        <dbReference type="EMBL" id="KAJ8306773.1"/>
    </source>
</evidence>
<evidence type="ECO:0000259" key="5">
    <source>
        <dbReference type="Pfam" id="PF01370"/>
    </source>
</evidence>
<dbReference type="InterPro" id="IPR001509">
    <property type="entry name" value="Epimerase_deHydtase"/>
</dbReference>
<protein>
    <recommendedName>
        <fullName evidence="5">NAD-dependent epimerase/dehydratase domain-containing protein</fullName>
    </recommendedName>
</protein>
<organism evidence="6 7">
    <name type="scientific">Tegillarca granosa</name>
    <name type="common">Malaysian cockle</name>
    <name type="synonym">Anadara granosa</name>
    <dbReference type="NCBI Taxonomy" id="220873"/>
    <lineage>
        <taxon>Eukaryota</taxon>
        <taxon>Metazoa</taxon>
        <taxon>Spiralia</taxon>
        <taxon>Lophotrochozoa</taxon>
        <taxon>Mollusca</taxon>
        <taxon>Bivalvia</taxon>
        <taxon>Autobranchia</taxon>
        <taxon>Pteriomorphia</taxon>
        <taxon>Arcoida</taxon>
        <taxon>Arcoidea</taxon>
        <taxon>Arcidae</taxon>
        <taxon>Tegillarca</taxon>
    </lineage>
</organism>